<feature type="transmembrane region" description="Helical" evidence="6">
    <location>
        <begin position="130"/>
        <end position="151"/>
    </location>
</feature>
<keyword evidence="4 6" id="KW-1133">Transmembrane helix</keyword>
<feature type="transmembrane region" description="Helical" evidence="6">
    <location>
        <begin position="379"/>
        <end position="400"/>
    </location>
</feature>
<accession>A0A9Y1BSA7</accession>
<dbReference type="Proteomes" id="UP001200513">
    <property type="component" value="Chromosome"/>
</dbReference>
<feature type="transmembrane region" description="Helical" evidence="6">
    <location>
        <begin position="406"/>
        <end position="427"/>
    </location>
</feature>
<dbReference type="PANTHER" id="PTHR30250">
    <property type="entry name" value="PST FAMILY PREDICTED COLANIC ACID TRANSPORTER"/>
    <property type="match status" value="1"/>
</dbReference>
<feature type="transmembrane region" description="Helical" evidence="6">
    <location>
        <begin position="234"/>
        <end position="256"/>
    </location>
</feature>
<feature type="transmembrane region" description="Helical" evidence="6">
    <location>
        <begin position="268"/>
        <end position="291"/>
    </location>
</feature>
<feature type="transmembrane region" description="Helical" evidence="6">
    <location>
        <begin position="52"/>
        <end position="73"/>
    </location>
</feature>
<gene>
    <name evidence="7" type="ORF">K9W46_04045</name>
</gene>
<dbReference type="AlphaFoldDB" id="A0A9Y1BSA7"/>
<evidence type="ECO:0000256" key="2">
    <source>
        <dbReference type="ARBA" id="ARBA00022475"/>
    </source>
</evidence>
<name>A0A9Y1BSA7_9ARCH</name>
<dbReference type="GO" id="GO:0005886">
    <property type="term" value="C:plasma membrane"/>
    <property type="evidence" value="ECO:0007669"/>
    <property type="project" value="UniProtKB-SubCell"/>
</dbReference>
<feature type="transmembrane region" description="Helical" evidence="6">
    <location>
        <begin position="93"/>
        <end position="118"/>
    </location>
</feature>
<organism evidence="7">
    <name type="scientific">Candidatus Heimdallarchaeum endolithica</name>
    <dbReference type="NCBI Taxonomy" id="2876572"/>
    <lineage>
        <taxon>Archaea</taxon>
        <taxon>Promethearchaeati</taxon>
        <taxon>Candidatus Heimdallarchaeota</taxon>
        <taxon>Candidatus Heimdallarchaeia (ex Rinke et al. 2021) (nom. nud.)</taxon>
        <taxon>Candidatus Heimdallarchaeales</taxon>
        <taxon>Candidatus Heimdallarchaeaceae</taxon>
        <taxon>Candidatus Heimdallarchaeum</taxon>
    </lineage>
</organism>
<feature type="transmembrane region" description="Helical" evidence="6">
    <location>
        <begin position="163"/>
        <end position="184"/>
    </location>
</feature>
<sequence length="518" mass="59510">MKLKRENSLINQGRSSKFLIVFILTFVVAKGFGIAFTKIFTNVLDQNEMGQYQVVISAISLILSFSAIGFPTALNRYAIRYKTKNQIKELKDFIFSGFIIFIILEFLILVTLLILYYSFSIKPWFLQVEFYVKTLFLIAIVVLTQFINTMCYVISSSLQNSKYYGIIMVMRILLQIPFGMLFVLKYDLGPFGLIFGLAVSESLVAVYSMFIIISDIGIGKFSFKELKKILEFSLPVYVNGFLMMGFNLIILIYVIYVDPINGNNTIALYNYGALSVVNLILLAGNVFRMVYRPIVYKYYERNQYNEMIELTVRVLKIFLILIFFLSIFIFAFSPLLIQFFTQSSYLPSLVAIPILLISVIFTYLPNIISYGHSLYFKNYWNLIASLISLLLASLIGYFIIPKNGLLGISFAYLTLRVFYFIGLTIISQQYFRIKYDIKLISKIILAIILSILIGIVLYLFAFSFLGIYTNIIISFSISGIGFVAIIFLSKIITKDDFQFLKNIFDVYIQAIKSRINSK</sequence>
<proteinExistence type="predicted"/>
<feature type="transmembrane region" description="Helical" evidence="6">
    <location>
        <begin position="439"/>
        <end position="461"/>
    </location>
</feature>
<feature type="transmembrane region" description="Helical" evidence="6">
    <location>
        <begin position="467"/>
        <end position="488"/>
    </location>
</feature>
<dbReference type="PANTHER" id="PTHR30250:SF11">
    <property type="entry name" value="O-ANTIGEN TRANSPORTER-RELATED"/>
    <property type="match status" value="1"/>
</dbReference>
<evidence type="ECO:0000256" key="5">
    <source>
        <dbReference type="ARBA" id="ARBA00023136"/>
    </source>
</evidence>
<evidence type="ECO:0008006" key="8">
    <source>
        <dbReference type="Google" id="ProtNLM"/>
    </source>
</evidence>
<feature type="transmembrane region" description="Helical" evidence="6">
    <location>
        <begin position="345"/>
        <end position="367"/>
    </location>
</feature>
<feature type="transmembrane region" description="Helical" evidence="6">
    <location>
        <begin position="317"/>
        <end position="339"/>
    </location>
</feature>
<comment type="subcellular location">
    <subcellularLocation>
        <location evidence="1">Cell membrane</location>
        <topology evidence="1">Multi-pass membrane protein</topology>
    </subcellularLocation>
</comment>
<dbReference type="EMBL" id="CP084167">
    <property type="protein sequence ID" value="UJG44356.1"/>
    <property type="molecule type" value="Genomic_DNA"/>
</dbReference>
<protein>
    <recommendedName>
        <fullName evidence="8">Polysaccharide biosynthesis protein C-terminal domain-containing protein</fullName>
    </recommendedName>
</protein>
<evidence type="ECO:0000256" key="1">
    <source>
        <dbReference type="ARBA" id="ARBA00004651"/>
    </source>
</evidence>
<keyword evidence="2" id="KW-1003">Cell membrane</keyword>
<reference evidence="7" key="1">
    <citation type="journal article" date="2022" name="Nat. Microbiol.">
        <title>Unique mobile elements and scalable gene flow at the prokaryote-eukaryote boundary revealed by circularized Asgard archaea genomes.</title>
        <authorList>
            <person name="Wu F."/>
            <person name="Speth D.R."/>
            <person name="Philosof A."/>
            <person name="Cremiere A."/>
            <person name="Narayanan A."/>
            <person name="Barco R.A."/>
            <person name="Connon S.A."/>
            <person name="Amend J.P."/>
            <person name="Antoshechkin I.A."/>
            <person name="Orphan V.J."/>
        </authorList>
    </citation>
    <scope>NUCLEOTIDE SEQUENCE</scope>
    <source>
        <strain evidence="7">PR6</strain>
    </source>
</reference>
<evidence type="ECO:0000256" key="6">
    <source>
        <dbReference type="SAM" id="Phobius"/>
    </source>
</evidence>
<feature type="transmembrane region" description="Helical" evidence="6">
    <location>
        <begin position="190"/>
        <end position="213"/>
    </location>
</feature>
<evidence type="ECO:0000313" key="7">
    <source>
        <dbReference type="EMBL" id="UJG44356.1"/>
    </source>
</evidence>
<evidence type="ECO:0000256" key="3">
    <source>
        <dbReference type="ARBA" id="ARBA00022692"/>
    </source>
</evidence>
<feature type="transmembrane region" description="Helical" evidence="6">
    <location>
        <begin position="20"/>
        <end position="40"/>
    </location>
</feature>
<evidence type="ECO:0000256" key="4">
    <source>
        <dbReference type="ARBA" id="ARBA00022989"/>
    </source>
</evidence>
<keyword evidence="5 6" id="KW-0472">Membrane</keyword>
<dbReference type="InterPro" id="IPR050833">
    <property type="entry name" value="Poly_Biosynth_Transport"/>
</dbReference>
<keyword evidence="3 6" id="KW-0812">Transmembrane</keyword>